<dbReference type="WBParaSite" id="Csp11.Scaffold630.g21487.t1">
    <property type="protein sequence ID" value="Csp11.Scaffold630.g21487.t1"/>
    <property type="gene ID" value="Csp11.Scaffold630.g21487"/>
</dbReference>
<protein>
    <submittedName>
        <fullName evidence="2">Piwi domain-containing protein</fullName>
    </submittedName>
</protein>
<dbReference type="Gene3D" id="2.60.40.10">
    <property type="entry name" value="Immunoglobulins"/>
    <property type="match status" value="1"/>
</dbReference>
<reference evidence="2" key="1">
    <citation type="submission" date="2016-11" db="UniProtKB">
        <authorList>
            <consortium name="WormBaseParasite"/>
        </authorList>
    </citation>
    <scope>IDENTIFICATION</scope>
</reference>
<name>A0A1I7V1L3_9PELO</name>
<evidence type="ECO:0000313" key="1">
    <source>
        <dbReference type="Proteomes" id="UP000095282"/>
    </source>
</evidence>
<sequence length="156" mass="18310">MRERGLPVHRSFIIVNHGDYPIAFQVQVTDKWSYYVDHKNGVIPPKQAMVNATIRMVNSIEIHIIRRTHSNYQDEERGEFWHRPHEDKLFVLLAPQLCQTFAPEAIFHNERCCEKLRIKLIYTGMEVEPRNKQLLVGGVPGSLTWKESDCVRKNEE</sequence>
<dbReference type="InterPro" id="IPR051774">
    <property type="entry name" value="Sperm-specific_class_P"/>
</dbReference>
<organism evidence="1 2">
    <name type="scientific">Caenorhabditis tropicalis</name>
    <dbReference type="NCBI Taxonomy" id="1561998"/>
    <lineage>
        <taxon>Eukaryota</taxon>
        <taxon>Metazoa</taxon>
        <taxon>Ecdysozoa</taxon>
        <taxon>Nematoda</taxon>
        <taxon>Chromadorea</taxon>
        <taxon>Rhabditida</taxon>
        <taxon>Rhabditina</taxon>
        <taxon>Rhabditomorpha</taxon>
        <taxon>Rhabditoidea</taxon>
        <taxon>Rhabditidae</taxon>
        <taxon>Peloderinae</taxon>
        <taxon>Caenorhabditis</taxon>
    </lineage>
</organism>
<dbReference type="PANTHER" id="PTHR22947:SF18">
    <property type="entry name" value="MAJOR SPERM PROTEIN"/>
    <property type="match status" value="1"/>
</dbReference>
<dbReference type="InterPro" id="IPR013783">
    <property type="entry name" value="Ig-like_fold"/>
</dbReference>
<dbReference type="SUPFAM" id="SSF49354">
    <property type="entry name" value="PapD-like"/>
    <property type="match status" value="1"/>
</dbReference>
<accession>A0A1I7V1L3</accession>
<dbReference type="AlphaFoldDB" id="A0A1I7V1L3"/>
<dbReference type="PANTHER" id="PTHR22947">
    <property type="entry name" value="MAJOR SPERM PROTEIN"/>
    <property type="match status" value="1"/>
</dbReference>
<dbReference type="InterPro" id="IPR008962">
    <property type="entry name" value="PapD-like_sf"/>
</dbReference>
<keyword evidence="1" id="KW-1185">Reference proteome</keyword>
<dbReference type="Proteomes" id="UP000095282">
    <property type="component" value="Unplaced"/>
</dbReference>
<dbReference type="eggNOG" id="ENOG502SWUV">
    <property type="taxonomic scope" value="Eukaryota"/>
</dbReference>
<evidence type="ECO:0000313" key="2">
    <source>
        <dbReference type="WBParaSite" id="Csp11.Scaffold630.g21487.t1"/>
    </source>
</evidence>
<proteinExistence type="predicted"/>